<dbReference type="EMBL" id="JBBXMP010000057">
    <property type="protein sequence ID" value="KAL0064752.1"/>
    <property type="molecule type" value="Genomic_DNA"/>
</dbReference>
<accession>A0ABR2ZWU4</accession>
<dbReference type="InterPro" id="IPR000868">
    <property type="entry name" value="Isochorismatase-like_dom"/>
</dbReference>
<dbReference type="InterPro" id="IPR050993">
    <property type="entry name" value="Isochorismatase_domain"/>
</dbReference>
<dbReference type="Proteomes" id="UP001437256">
    <property type="component" value="Unassembled WGS sequence"/>
</dbReference>
<dbReference type="SUPFAM" id="SSF52499">
    <property type="entry name" value="Isochorismatase-like hydrolases"/>
    <property type="match status" value="2"/>
</dbReference>
<sequence length="229" mass="25117">MAGNPTKSLILLCDIQSTFGPVMHGYEHVVRGASKLLRLAKLLSIPVVTTTQYTKALGPLDPALQPHLDVLAEDKTRFSMCIPEVIERITNDVDRVIIVGIESHICVLQTLRDLRILFPNSPAPLHSPGVQVSVESPPAHLPTVNRNRIKPLHLIALSDCVSSTNPFEATVSLQTMRNQLSVQVSTSECLAYDLIVDAKSPLFKEFSAIMKEEKPGANESAAFWGNSRM</sequence>
<gene>
    <name evidence="3" type="ORF">AAF712_008299</name>
</gene>
<dbReference type="Pfam" id="PF00857">
    <property type="entry name" value="Isochorismatase"/>
    <property type="match status" value="1"/>
</dbReference>
<keyword evidence="4" id="KW-1185">Reference proteome</keyword>
<proteinExistence type="inferred from homology"/>
<dbReference type="InterPro" id="IPR036380">
    <property type="entry name" value="Isochorismatase-like_sf"/>
</dbReference>
<reference evidence="3 4" key="1">
    <citation type="submission" date="2024-05" db="EMBL/GenBank/DDBJ databases">
        <title>A draft genome resource for the thread blight pathogen Marasmius tenuissimus strain MS-2.</title>
        <authorList>
            <person name="Yulfo-Soto G.E."/>
            <person name="Baruah I.K."/>
            <person name="Amoako-Attah I."/>
            <person name="Bukari Y."/>
            <person name="Meinhardt L.W."/>
            <person name="Bailey B.A."/>
            <person name="Cohen S.P."/>
        </authorList>
    </citation>
    <scope>NUCLEOTIDE SEQUENCE [LARGE SCALE GENOMIC DNA]</scope>
    <source>
        <strain evidence="3 4">MS-2</strain>
    </source>
</reference>
<feature type="domain" description="Isochorismatase-like" evidence="2">
    <location>
        <begin position="9"/>
        <end position="115"/>
    </location>
</feature>
<dbReference type="PANTHER" id="PTHR14119">
    <property type="entry name" value="HYDROLASE"/>
    <property type="match status" value="1"/>
</dbReference>
<name>A0ABR2ZWU4_9AGAR</name>
<protein>
    <recommendedName>
        <fullName evidence="2">Isochorismatase-like domain-containing protein</fullName>
    </recommendedName>
</protein>
<dbReference type="PANTHER" id="PTHR14119:SF3">
    <property type="entry name" value="ISOCHORISMATASE DOMAIN-CONTAINING PROTEIN 2"/>
    <property type="match status" value="1"/>
</dbReference>
<evidence type="ECO:0000313" key="4">
    <source>
        <dbReference type="Proteomes" id="UP001437256"/>
    </source>
</evidence>
<dbReference type="Gene3D" id="3.40.50.850">
    <property type="entry name" value="Isochorismatase-like"/>
    <property type="match status" value="2"/>
</dbReference>
<comment type="caution">
    <text evidence="3">The sequence shown here is derived from an EMBL/GenBank/DDBJ whole genome shotgun (WGS) entry which is preliminary data.</text>
</comment>
<comment type="similarity">
    <text evidence="1">Belongs to the isochorismatase family.</text>
</comment>
<evidence type="ECO:0000259" key="2">
    <source>
        <dbReference type="Pfam" id="PF00857"/>
    </source>
</evidence>
<organism evidence="3 4">
    <name type="scientific">Marasmius tenuissimus</name>
    <dbReference type="NCBI Taxonomy" id="585030"/>
    <lineage>
        <taxon>Eukaryota</taxon>
        <taxon>Fungi</taxon>
        <taxon>Dikarya</taxon>
        <taxon>Basidiomycota</taxon>
        <taxon>Agaricomycotina</taxon>
        <taxon>Agaricomycetes</taxon>
        <taxon>Agaricomycetidae</taxon>
        <taxon>Agaricales</taxon>
        <taxon>Marasmiineae</taxon>
        <taxon>Marasmiaceae</taxon>
        <taxon>Marasmius</taxon>
    </lineage>
</organism>
<evidence type="ECO:0000313" key="3">
    <source>
        <dbReference type="EMBL" id="KAL0064752.1"/>
    </source>
</evidence>
<evidence type="ECO:0000256" key="1">
    <source>
        <dbReference type="ARBA" id="ARBA00006336"/>
    </source>
</evidence>